<dbReference type="EMBL" id="BKCJ010003683">
    <property type="protein sequence ID" value="GEU56567.1"/>
    <property type="molecule type" value="Genomic_DNA"/>
</dbReference>
<dbReference type="InterPro" id="IPR036397">
    <property type="entry name" value="RNaseH_sf"/>
</dbReference>
<dbReference type="InterPro" id="IPR039537">
    <property type="entry name" value="Retrotran_Ty1/copia-like"/>
</dbReference>
<dbReference type="InterPro" id="IPR001584">
    <property type="entry name" value="Integrase_cat-core"/>
</dbReference>
<evidence type="ECO:0000256" key="2">
    <source>
        <dbReference type="SAM" id="Coils"/>
    </source>
</evidence>
<dbReference type="PROSITE" id="PS50158">
    <property type="entry name" value="ZF_CCHC"/>
    <property type="match status" value="1"/>
</dbReference>
<dbReference type="InterPro" id="IPR057670">
    <property type="entry name" value="SH3_retrovirus"/>
</dbReference>
<dbReference type="Pfam" id="PF25597">
    <property type="entry name" value="SH3_retrovirus"/>
    <property type="match status" value="1"/>
</dbReference>
<dbReference type="InterPro" id="IPR001878">
    <property type="entry name" value="Znf_CCHC"/>
</dbReference>
<dbReference type="SMART" id="SM00343">
    <property type="entry name" value="ZnF_C2HC"/>
    <property type="match status" value="1"/>
</dbReference>
<evidence type="ECO:0000259" key="4">
    <source>
        <dbReference type="PROSITE" id="PS50158"/>
    </source>
</evidence>
<dbReference type="PANTHER" id="PTHR42648">
    <property type="entry name" value="TRANSPOSASE, PUTATIVE-RELATED"/>
    <property type="match status" value="1"/>
</dbReference>
<keyword evidence="1" id="KW-0863">Zinc-finger</keyword>
<dbReference type="GO" id="GO:0003676">
    <property type="term" value="F:nucleic acid binding"/>
    <property type="evidence" value="ECO:0007669"/>
    <property type="project" value="InterPro"/>
</dbReference>
<dbReference type="Gene3D" id="4.10.60.10">
    <property type="entry name" value="Zinc finger, CCHC-type"/>
    <property type="match status" value="1"/>
</dbReference>
<evidence type="ECO:0000256" key="1">
    <source>
        <dbReference type="PROSITE-ProRule" id="PRU00047"/>
    </source>
</evidence>
<comment type="caution">
    <text evidence="6">The sequence shown here is derived from an EMBL/GenBank/DDBJ whole genome shotgun (WGS) entry which is preliminary data.</text>
</comment>
<reference evidence="6" key="1">
    <citation type="journal article" date="2019" name="Sci. Rep.">
        <title>Draft genome of Tanacetum cinerariifolium, the natural source of mosquito coil.</title>
        <authorList>
            <person name="Yamashiro T."/>
            <person name="Shiraishi A."/>
            <person name="Satake H."/>
            <person name="Nakayama K."/>
        </authorList>
    </citation>
    <scope>NUCLEOTIDE SEQUENCE</scope>
</reference>
<dbReference type="InterPro" id="IPR012337">
    <property type="entry name" value="RNaseH-like_sf"/>
</dbReference>
<feature type="domain" description="Integrase catalytic" evidence="5">
    <location>
        <begin position="343"/>
        <end position="511"/>
    </location>
</feature>
<feature type="coiled-coil region" evidence="2">
    <location>
        <begin position="1212"/>
        <end position="1250"/>
    </location>
</feature>
<evidence type="ECO:0000259" key="5">
    <source>
        <dbReference type="PROSITE" id="PS50994"/>
    </source>
</evidence>
<dbReference type="InterPro" id="IPR036875">
    <property type="entry name" value="Znf_CCHC_sf"/>
</dbReference>
<sequence>MESLSPQVVSATKLPILNPNEFDLWKMRIEQYFLMTDYSLWEVILNGVSPAPTRVIKGVLQPVAPTTAEQRLARKNELKARGTLLMALPEKHQLKFNTYKDAKTLMEAIEKRFGGNTETKKRNKTDLEEQSLNDLFNSLKIYKAEVKSSSSIDTDDLEEMDLKWQMAMLTVRARRFFQRTGRNLEANRPTFMGFDMSKVECYNCHRKGHFARECRSPKDIRRNGAAEPQRRSVPVETSVSNALVSQCDGMGSYDWSFQAEKEPTNYALMAFSSSSSSSNNKGNMSYLFDFEELNGRYVAFGGNPKGIRFLEKMCDKKNSVLFTDIKCLVLSPEFKLPDASQVLLRVPRENNMLHMDLFGLIFVNSLNKKSYRLVVTDDYSRFTWVFFLATKDETSPILKTFITGLENQLTLKVKVIRSDNGTEFKNNDLNQFCRMKGIKREFSIPRTPQKNGITERKNKTLIEAARTMLADSLLPILFWVEAVNTACYVHNRVLVTKPHTKTPYKLLHGRTPSIGFMRPFGCPVTILNTLDSLDKFDGKVDEGFLVGYSVSSKAFRVFNSRTRIVQETLHVNFLENKPNVAGNQSNPSACFQDNFDAEKAGEEIKQQYVLFPMWSSSSTNPQNTDGDAAFDEKEHEFEGRNPEFEVNVSLRSWRLLFDGGRFGYGLLYLQQYSIKYALTVNPNIYVSCIKQFWTTVAVKKVNDVTRLQALVDKKKVVVTKDTIRDVLYLDDAEGVECLPNKEIFAELARMGYEKPSTKLTFYKVFFSSQWKFLIHTILQCISAKRASWNAFSSSMESVVICLSSGRNFNFSKYIFNNLIRNVDSPTKFYMYPRFLQLMIRKQVGDLSTHTTKYTSPALTQKVLANMRRVGKGFSRVETPLFEGMIVEQQVAEGDDDEMHTAGVAAEGVVSAANDEEPSIPSPTPPTPQPQLSQDIPSTSQVGSAQRIDTSDDTMMDDVSNQGRIIANMDADANVVLEEDKDAKDDVVADIAKDGQVADVEDNVDIQGRIVKSQAQIYQIDLEHAKNVLSMQDEEESEPAELQEVVDVITTVKIITEVFTAASTTITAADVPIPAATIAVALTLTDAPSRRRKGVVIRDPEETTTTSTIIHSEAKSKDKGKGILVEEPKPLKKQAQIEQDEKYARQLEAELNKTIDWDEVIDHMQKKQKDDKAMKRYQALKRKPQTEGMTYDDIRPVFEKHFNSNVAFLLKIKEQIDEEANRALKRLNESKEEKAAKKQKLDEKVEELKRHLQIVPNDEDDVYTEATPLACKVPVVDYEIYNENNKPYYKIKRADGSHQLYISFLSLLRNFDREDLEALWSLVKERFATTKPKNFFDDFLLITLGAMFEKPDIHAQIWKN</sequence>
<evidence type="ECO:0000313" key="6">
    <source>
        <dbReference type="EMBL" id="GEU56567.1"/>
    </source>
</evidence>
<keyword evidence="1" id="KW-0862">Zinc</keyword>
<proteinExistence type="predicted"/>
<keyword evidence="1" id="KW-0479">Metal-binding</keyword>
<accession>A0A6L2L6T9</accession>
<dbReference type="GO" id="GO:0015074">
    <property type="term" value="P:DNA integration"/>
    <property type="evidence" value="ECO:0007669"/>
    <property type="project" value="InterPro"/>
</dbReference>
<evidence type="ECO:0000256" key="3">
    <source>
        <dbReference type="SAM" id="MobiDB-lite"/>
    </source>
</evidence>
<feature type="domain" description="CCHC-type" evidence="4">
    <location>
        <begin position="201"/>
        <end position="216"/>
    </location>
</feature>
<name>A0A6L2L6T9_TANCI</name>
<feature type="compositionally biased region" description="Polar residues" evidence="3">
    <location>
        <begin position="931"/>
        <end position="947"/>
    </location>
</feature>
<dbReference type="PROSITE" id="PS50994">
    <property type="entry name" value="INTEGRASE"/>
    <property type="match status" value="1"/>
</dbReference>
<dbReference type="SUPFAM" id="SSF53098">
    <property type="entry name" value="Ribonuclease H-like"/>
    <property type="match status" value="1"/>
</dbReference>
<dbReference type="SUPFAM" id="SSF57756">
    <property type="entry name" value="Retrovirus zinc finger-like domains"/>
    <property type="match status" value="1"/>
</dbReference>
<dbReference type="Pfam" id="PF00665">
    <property type="entry name" value="rve"/>
    <property type="match status" value="1"/>
</dbReference>
<organism evidence="6">
    <name type="scientific">Tanacetum cinerariifolium</name>
    <name type="common">Dalmatian daisy</name>
    <name type="synonym">Chrysanthemum cinerariifolium</name>
    <dbReference type="NCBI Taxonomy" id="118510"/>
    <lineage>
        <taxon>Eukaryota</taxon>
        <taxon>Viridiplantae</taxon>
        <taxon>Streptophyta</taxon>
        <taxon>Embryophyta</taxon>
        <taxon>Tracheophyta</taxon>
        <taxon>Spermatophyta</taxon>
        <taxon>Magnoliopsida</taxon>
        <taxon>eudicotyledons</taxon>
        <taxon>Gunneridae</taxon>
        <taxon>Pentapetalae</taxon>
        <taxon>asterids</taxon>
        <taxon>campanulids</taxon>
        <taxon>Asterales</taxon>
        <taxon>Asteraceae</taxon>
        <taxon>Asteroideae</taxon>
        <taxon>Anthemideae</taxon>
        <taxon>Anthemidinae</taxon>
        <taxon>Tanacetum</taxon>
    </lineage>
</organism>
<dbReference type="Gene3D" id="3.30.420.10">
    <property type="entry name" value="Ribonuclease H-like superfamily/Ribonuclease H"/>
    <property type="match status" value="1"/>
</dbReference>
<gene>
    <name evidence="6" type="ORF">Tci_028545</name>
</gene>
<dbReference type="GO" id="GO:0008270">
    <property type="term" value="F:zinc ion binding"/>
    <property type="evidence" value="ECO:0007669"/>
    <property type="project" value="UniProtKB-KW"/>
</dbReference>
<dbReference type="PANTHER" id="PTHR42648:SF32">
    <property type="entry name" value="RIBONUCLEASE H-LIKE DOMAIN, GAG-PRE-INTEGRASE DOMAIN PROTEIN-RELATED"/>
    <property type="match status" value="1"/>
</dbReference>
<keyword evidence="2" id="KW-0175">Coiled coil</keyword>
<protein>
    <submittedName>
        <fullName evidence="6">Retrovirus-related Pol polyprotein from transposon TNT 1-94</fullName>
    </submittedName>
</protein>
<feature type="compositionally biased region" description="Pro residues" evidence="3">
    <location>
        <begin position="919"/>
        <end position="928"/>
    </location>
</feature>
<feature type="region of interest" description="Disordered" evidence="3">
    <location>
        <begin position="911"/>
        <end position="956"/>
    </location>
</feature>